<keyword evidence="4" id="KW-1133">Transmembrane helix</keyword>
<feature type="transmembrane region" description="Helical" evidence="4">
    <location>
        <begin position="314"/>
        <end position="335"/>
    </location>
</feature>
<dbReference type="InterPro" id="IPR036259">
    <property type="entry name" value="MFS_trans_sf"/>
</dbReference>
<dbReference type="AlphaFoldDB" id="A0A6C1DZC4"/>
<keyword evidence="6" id="KW-1185">Reference proteome</keyword>
<keyword evidence="4" id="KW-0812">Transmembrane</keyword>
<feature type="transmembrane region" description="Helical" evidence="4">
    <location>
        <begin position="373"/>
        <end position="393"/>
    </location>
</feature>
<gene>
    <name evidence="5" type="primary">ESBP6_1</name>
    <name evidence="5" type="ORF">GRS66_004411</name>
</gene>
<dbReference type="InterPro" id="IPR050327">
    <property type="entry name" value="Proton-linked_MCT"/>
</dbReference>
<dbReference type="PANTHER" id="PTHR11360:SF315">
    <property type="entry name" value="TRANSPORTER MCH2-RELATED"/>
    <property type="match status" value="1"/>
</dbReference>
<name>A0A6C1DZC4_SACPS</name>
<dbReference type="EMBL" id="CP048995">
    <property type="protein sequence ID" value="QID82010.1"/>
    <property type="molecule type" value="Genomic_DNA"/>
</dbReference>
<dbReference type="Gene3D" id="1.20.1250.20">
    <property type="entry name" value="MFS general substrate transporter like domains"/>
    <property type="match status" value="2"/>
</dbReference>
<dbReference type="PANTHER" id="PTHR11360">
    <property type="entry name" value="MONOCARBOXYLATE TRANSPORTER"/>
    <property type="match status" value="1"/>
</dbReference>
<comment type="similarity">
    <text evidence="2">Belongs to the major facilitator superfamily. Monocarboxylate porter (TC 2.A.1.13) family.</text>
</comment>
<sequence>MSTHTNDYFSASSGMVSETSSEVSSINSSQRVSFSKASIAAPVPCSDLHSTKSNDASRKLSISRTLTNRLNDIKKAVDDDNLQTEENSADVNKILESRFDVADAIRLQHNESVQSKLNIPVTDTTTAGASLSAPSFSASSASSIQNDTTEHKASMDSKLMRNRLYPASTKHSGKDLEAQGITEFEPDEPTVKRVFTNKSTGQLELPPDGGYGWVVTFCVFLTMFSTWGCNASFGVDLAYYLNHDTYPGASKYDYALIAGLTVFLGQLLSPLVMALMRIIGLRTTMLFGDAVMLAAYLLASFTTKLWQLYVTQGFMVGCSISLIFVPATTVLPGWFLKKRAVAMGVSLLGTGAGGVVYGLATNKMLSDFGNTRWCLRIIGISCSISVLVAIALLKERNPTPAIGLRSPRAMFEQLKAMFSLKVITKPFVVLIALWFMFALFAYNMMVFTLSSYAISKGLSSHDASTLTAILNCSQSIGRPLMGLAGDKFGRANVTIVLTTLLTIYMFAFWIPAHTFVQLIFFSILVGSCVGVANVMNTVLIADMVKPEEFLPAWAFVNYCGAPFLLVCEVIAQALTVEKDKSNPYLHAQIFCGCCFIAALILISILREYSIRMKLTERQAMTNEKLKEWKASEYDTDSADEDWGKLKERKTKYDLLLGPGIKKYFLRMVYPMKV</sequence>
<dbReference type="FunFam" id="1.20.1250.20:FF:000548">
    <property type="entry name" value="Monocarboxylate permease"/>
    <property type="match status" value="1"/>
</dbReference>
<dbReference type="GO" id="GO:0016020">
    <property type="term" value="C:membrane"/>
    <property type="evidence" value="ECO:0007669"/>
    <property type="project" value="UniProtKB-SubCell"/>
</dbReference>
<dbReference type="InterPro" id="IPR011701">
    <property type="entry name" value="MFS"/>
</dbReference>
<dbReference type="Proteomes" id="UP000501346">
    <property type="component" value="Chromosome ScXIV"/>
</dbReference>
<feature type="region of interest" description="Disordered" evidence="3">
    <location>
        <begin position="132"/>
        <end position="155"/>
    </location>
</feature>
<dbReference type="Pfam" id="PF07690">
    <property type="entry name" value="MFS_1"/>
    <property type="match status" value="1"/>
</dbReference>
<evidence type="ECO:0000256" key="4">
    <source>
        <dbReference type="SAM" id="Phobius"/>
    </source>
</evidence>
<dbReference type="CDD" id="cd17352">
    <property type="entry name" value="MFS_MCT_SLC16"/>
    <property type="match status" value="1"/>
</dbReference>
<organism evidence="5 6">
    <name type="scientific">Saccharomyces pastorianus</name>
    <name type="common">Lager yeast</name>
    <name type="synonym">Saccharomyces cerevisiae x Saccharomyces eubayanus</name>
    <dbReference type="NCBI Taxonomy" id="27292"/>
    <lineage>
        <taxon>Eukaryota</taxon>
        <taxon>Fungi</taxon>
        <taxon>Dikarya</taxon>
        <taxon>Ascomycota</taxon>
        <taxon>Saccharomycotina</taxon>
        <taxon>Saccharomycetes</taxon>
        <taxon>Saccharomycetales</taxon>
        <taxon>Saccharomycetaceae</taxon>
        <taxon>Saccharomyces</taxon>
    </lineage>
</organism>
<evidence type="ECO:0000313" key="6">
    <source>
        <dbReference type="Proteomes" id="UP000501346"/>
    </source>
</evidence>
<feature type="transmembrane region" description="Helical" evidence="4">
    <location>
        <begin position="210"/>
        <end position="233"/>
    </location>
</feature>
<feature type="transmembrane region" description="Helical" evidence="4">
    <location>
        <begin position="427"/>
        <end position="449"/>
    </location>
</feature>
<feature type="transmembrane region" description="Helical" evidence="4">
    <location>
        <begin position="552"/>
        <end position="573"/>
    </location>
</feature>
<feature type="transmembrane region" description="Helical" evidence="4">
    <location>
        <begin position="341"/>
        <end position="361"/>
    </location>
</feature>
<dbReference type="GO" id="GO:0022857">
    <property type="term" value="F:transmembrane transporter activity"/>
    <property type="evidence" value="ECO:0007669"/>
    <property type="project" value="InterPro"/>
</dbReference>
<evidence type="ECO:0000256" key="2">
    <source>
        <dbReference type="ARBA" id="ARBA00006727"/>
    </source>
</evidence>
<feature type="compositionally biased region" description="Low complexity" evidence="3">
    <location>
        <begin position="132"/>
        <end position="143"/>
    </location>
</feature>
<keyword evidence="4" id="KW-0472">Membrane</keyword>
<evidence type="ECO:0000256" key="1">
    <source>
        <dbReference type="ARBA" id="ARBA00004141"/>
    </source>
</evidence>
<evidence type="ECO:0000313" key="5">
    <source>
        <dbReference type="EMBL" id="QID82010.1"/>
    </source>
</evidence>
<reference evidence="5 6" key="1">
    <citation type="journal article" date="2019" name="BMC Genomics">
        <title>Chromosome level assembly and comparative genome analysis confirm lager-brewing yeasts originated from a single hybridization.</title>
        <authorList>
            <person name="Salazar A.N."/>
            <person name="Gorter de Vries A.R."/>
            <person name="van den Broek M."/>
            <person name="Brouwers N."/>
            <person name="de la Torre Cortes P."/>
            <person name="Kuijpers N.G.A."/>
            <person name="Daran J.G."/>
            <person name="Abeel T."/>
        </authorList>
    </citation>
    <scope>NUCLEOTIDE SEQUENCE [LARGE SCALE GENOMIC DNA]</scope>
    <source>
        <strain evidence="5 6">CBS 1483</strain>
    </source>
</reference>
<proteinExistence type="inferred from homology"/>
<feature type="transmembrane region" description="Helical" evidence="4">
    <location>
        <begin position="585"/>
        <end position="605"/>
    </location>
</feature>
<dbReference type="SUPFAM" id="SSF103473">
    <property type="entry name" value="MFS general substrate transporter"/>
    <property type="match status" value="1"/>
</dbReference>
<dbReference type="FunFam" id="1.20.1250.20:FF:000638">
    <property type="entry name" value="Monocarboxylate permease"/>
    <property type="match status" value="1"/>
</dbReference>
<feature type="transmembrane region" description="Helical" evidence="4">
    <location>
        <begin position="254"/>
        <end position="279"/>
    </location>
</feature>
<evidence type="ECO:0000256" key="3">
    <source>
        <dbReference type="SAM" id="MobiDB-lite"/>
    </source>
</evidence>
<protein>
    <submittedName>
        <fullName evidence="5">Monocarboxylate permeases</fullName>
    </submittedName>
</protein>
<feature type="transmembrane region" description="Helical" evidence="4">
    <location>
        <begin position="491"/>
        <end position="512"/>
    </location>
</feature>
<feature type="transmembrane region" description="Helical" evidence="4">
    <location>
        <begin position="285"/>
        <end position="302"/>
    </location>
</feature>
<comment type="subcellular location">
    <subcellularLocation>
        <location evidence="1">Membrane</location>
        <topology evidence="1">Multi-pass membrane protein</topology>
    </subcellularLocation>
</comment>
<dbReference type="OrthoDB" id="2213137at2759"/>
<accession>A0A6C1DZC4</accession>
<feature type="transmembrane region" description="Helical" evidence="4">
    <location>
        <begin position="518"/>
        <end position="540"/>
    </location>
</feature>